<evidence type="ECO:0000313" key="1">
    <source>
        <dbReference type="EMBL" id="KAK7364274.1"/>
    </source>
</evidence>
<keyword evidence="2" id="KW-1185">Reference proteome</keyword>
<reference evidence="1 2" key="1">
    <citation type="submission" date="2024-01" db="EMBL/GenBank/DDBJ databases">
        <title>The genomes of 5 underutilized Papilionoideae crops provide insights into root nodulation and disease resistanc.</title>
        <authorList>
            <person name="Jiang F."/>
        </authorList>
    </citation>
    <scope>NUCLEOTIDE SEQUENCE [LARGE SCALE GENOMIC DNA]</scope>
    <source>
        <strain evidence="1">JINMINGXINNONG_FW02</strain>
        <tissue evidence="1">Leaves</tissue>
    </source>
</reference>
<dbReference type="Proteomes" id="UP001374584">
    <property type="component" value="Unassembled WGS sequence"/>
</dbReference>
<accession>A0AAN9N057</accession>
<name>A0AAN9N057_PHACN</name>
<gene>
    <name evidence="1" type="ORF">VNO80_12810</name>
</gene>
<organism evidence="1 2">
    <name type="scientific">Phaseolus coccineus</name>
    <name type="common">Scarlet runner bean</name>
    <name type="synonym">Phaseolus multiflorus</name>
    <dbReference type="NCBI Taxonomy" id="3886"/>
    <lineage>
        <taxon>Eukaryota</taxon>
        <taxon>Viridiplantae</taxon>
        <taxon>Streptophyta</taxon>
        <taxon>Embryophyta</taxon>
        <taxon>Tracheophyta</taxon>
        <taxon>Spermatophyta</taxon>
        <taxon>Magnoliopsida</taxon>
        <taxon>eudicotyledons</taxon>
        <taxon>Gunneridae</taxon>
        <taxon>Pentapetalae</taxon>
        <taxon>rosids</taxon>
        <taxon>fabids</taxon>
        <taxon>Fabales</taxon>
        <taxon>Fabaceae</taxon>
        <taxon>Papilionoideae</taxon>
        <taxon>50 kb inversion clade</taxon>
        <taxon>NPAAA clade</taxon>
        <taxon>indigoferoid/millettioid clade</taxon>
        <taxon>Phaseoleae</taxon>
        <taxon>Phaseolus</taxon>
    </lineage>
</organism>
<dbReference type="AlphaFoldDB" id="A0AAN9N057"/>
<dbReference type="EMBL" id="JAYMYR010000005">
    <property type="protein sequence ID" value="KAK7364274.1"/>
    <property type="molecule type" value="Genomic_DNA"/>
</dbReference>
<evidence type="ECO:0000313" key="2">
    <source>
        <dbReference type="Proteomes" id="UP001374584"/>
    </source>
</evidence>
<protein>
    <submittedName>
        <fullName evidence="1">Uncharacterized protein</fullName>
    </submittedName>
</protein>
<sequence length="131" mass="15181">MMRIVKVEALGLGQGLSSSHRGVGVLAYHEWATFCAVGMDTLVGYTRFNGKFQLLDIKEAYWNQVEEVNRKSKLTTFSYGRVGLEAMAEETTDGFHVMRAFWKRVREWDCHCPYLWRLCLSITLNQQRLLL</sequence>
<proteinExistence type="predicted"/>
<comment type="caution">
    <text evidence="1">The sequence shown here is derived from an EMBL/GenBank/DDBJ whole genome shotgun (WGS) entry which is preliminary data.</text>
</comment>